<evidence type="ECO:0000313" key="1">
    <source>
        <dbReference type="EMBL" id="KAJ0214412.1"/>
    </source>
</evidence>
<dbReference type="GO" id="GO:0035514">
    <property type="term" value="F:DNA demethylase activity"/>
    <property type="evidence" value="ECO:0007669"/>
    <property type="project" value="InterPro"/>
</dbReference>
<dbReference type="AlphaFoldDB" id="A0A9R1XP19"/>
<dbReference type="InterPro" id="IPR044811">
    <property type="entry name" value="DME/ROS1"/>
</dbReference>
<dbReference type="PANTHER" id="PTHR46213:SF13">
    <property type="entry name" value="DEMETER-LIKE PROTEIN 2-RELATED"/>
    <property type="match status" value="1"/>
</dbReference>
<dbReference type="GO" id="GO:0019104">
    <property type="term" value="F:DNA N-glycosylase activity"/>
    <property type="evidence" value="ECO:0007669"/>
    <property type="project" value="InterPro"/>
</dbReference>
<proteinExistence type="predicted"/>
<protein>
    <submittedName>
        <fullName evidence="1">Uncharacterized protein</fullName>
    </submittedName>
</protein>
<reference evidence="1 2" key="1">
    <citation type="journal article" date="2017" name="Nat. Commun.">
        <title>Genome assembly with in vitro proximity ligation data and whole-genome triplication in lettuce.</title>
        <authorList>
            <person name="Reyes-Chin-Wo S."/>
            <person name="Wang Z."/>
            <person name="Yang X."/>
            <person name="Kozik A."/>
            <person name="Arikit S."/>
            <person name="Song C."/>
            <person name="Xia L."/>
            <person name="Froenicke L."/>
            <person name="Lavelle D.O."/>
            <person name="Truco M.J."/>
            <person name="Xia R."/>
            <person name="Zhu S."/>
            <person name="Xu C."/>
            <person name="Xu H."/>
            <person name="Xu X."/>
            <person name="Cox K."/>
            <person name="Korf I."/>
            <person name="Meyers B.C."/>
            <person name="Michelmore R.W."/>
        </authorList>
    </citation>
    <scope>NUCLEOTIDE SEQUENCE [LARGE SCALE GENOMIC DNA]</scope>
    <source>
        <strain evidence="2">cv. Salinas</strain>
        <tissue evidence="1">Seedlings</tissue>
    </source>
</reference>
<organism evidence="1 2">
    <name type="scientific">Lactuca sativa</name>
    <name type="common">Garden lettuce</name>
    <dbReference type="NCBI Taxonomy" id="4236"/>
    <lineage>
        <taxon>Eukaryota</taxon>
        <taxon>Viridiplantae</taxon>
        <taxon>Streptophyta</taxon>
        <taxon>Embryophyta</taxon>
        <taxon>Tracheophyta</taxon>
        <taxon>Spermatophyta</taxon>
        <taxon>Magnoliopsida</taxon>
        <taxon>eudicotyledons</taxon>
        <taxon>Gunneridae</taxon>
        <taxon>Pentapetalae</taxon>
        <taxon>asterids</taxon>
        <taxon>campanulids</taxon>
        <taxon>Asterales</taxon>
        <taxon>Asteraceae</taxon>
        <taxon>Cichorioideae</taxon>
        <taxon>Cichorieae</taxon>
        <taxon>Lactucinae</taxon>
        <taxon>Lactuca</taxon>
    </lineage>
</organism>
<dbReference type="InterPro" id="IPR023170">
    <property type="entry name" value="HhH_base_excis_C"/>
</dbReference>
<gene>
    <name evidence="1" type="ORF">LSAT_V11C400206010</name>
</gene>
<dbReference type="InterPro" id="IPR011257">
    <property type="entry name" value="DNA_glycosylase"/>
</dbReference>
<dbReference type="GO" id="GO:0006281">
    <property type="term" value="P:DNA repair"/>
    <property type="evidence" value="ECO:0007669"/>
    <property type="project" value="InterPro"/>
</dbReference>
<sequence>MVCSEDTVEKAASVVLEFSLDVEEITTEENNNVDPNVGRIAVRPGWVPLQPLHESLQLHLLEMYLVLHSIQKYLWPILCKLDQLTLYELHYQMITYGKVFCTKSKPSYNACPMRAECRNFASAFASAGLALPGLEEKKDSGFKCSYSNRSSITCGYYASATA</sequence>
<dbReference type="PANTHER" id="PTHR46213">
    <property type="entry name" value="TRANSCRIPTIONAL ACTIVATOR DEMETER"/>
    <property type="match status" value="1"/>
</dbReference>
<keyword evidence="2" id="KW-1185">Reference proteome</keyword>
<accession>A0A9R1XP19</accession>
<evidence type="ECO:0000313" key="2">
    <source>
        <dbReference type="Proteomes" id="UP000235145"/>
    </source>
</evidence>
<dbReference type="Gene3D" id="1.10.1670.10">
    <property type="entry name" value="Helix-hairpin-Helix base-excision DNA repair enzymes (C-terminal)"/>
    <property type="match status" value="1"/>
</dbReference>
<dbReference type="EMBL" id="NBSK02000004">
    <property type="protein sequence ID" value="KAJ0214412.1"/>
    <property type="molecule type" value="Genomic_DNA"/>
</dbReference>
<dbReference type="Proteomes" id="UP000235145">
    <property type="component" value="Unassembled WGS sequence"/>
</dbReference>
<comment type="caution">
    <text evidence="1">The sequence shown here is derived from an EMBL/GenBank/DDBJ whole genome shotgun (WGS) entry which is preliminary data.</text>
</comment>
<name>A0A9R1XP19_LACSA</name>
<dbReference type="GO" id="GO:0141166">
    <property type="term" value="P:chromosomal 5-methylcytosine DNA demethylation pathway"/>
    <property type="evidence" value="ECO:0007669"/>
    <property type="project" value="InterPro"/>
</dbReference>
<dbReference type="SUPFAM" id="SSF48150">
    <property type="entry name" value="DNA-glycosylase"/>
    <property type="match status" value="1"/>
</dbReference>